<evidence type="ECO:0000256" key="3">
    <source>
        <dbReference type="ARBA" id="ARBA00023239"/>
    </source>
</evidence>
<gene>
    <name evidence="5" type="ORF">SAMN04515656_1093</name>
</gene>
<name>A0A1H4AQY2_9FIRM</name>
<dbReference type="InterPro" id="IPR015813">
    <property type="entry name" value="Pyrv/PenolPyrv_kinase-like_dom"/>
</dbReference>
<dbReference type="OrthoDB" id="86160at2"/>
<comment type="similarity">
    <text evidence="1">Belongs to the HpcH/HpaI aldolase family.</text>
</comment>
<dbReference type="PANTHER" id="PTHR30502:SF0">
    <property type="entry name" value="PHOSPHOENOLPYRUVATE CARBOXYLASE FAMILY PROTEIN"/>
    <property type="match status" value="1"/>
</dbReference>
<keyword evidence="2" id="KW-0479">Metal-binding</keyword>
<organism evidence="5 6">
    <name type="scientific">Eubacterium aggregans</name>
    <dbReference type="NCBI Taxonomy" id="81409"/>
    <lineage>
        <taxon>Bacteria</taxon>
        <taxon>Bacillati</taxon>
        <taxon>Bacillota</taxon>
        <taxon>Clostridia</taxon>
        <taxon>Eubacteriales</taxon>
        <taxon>Eubacteriaceae</taxon>
        <taxon>Eubacterium</taxon>
    </lineage>
</organism>
<evidence type="ECO:0000313" key="6">
    <source>
        <dbReference type="Proteomes" id="UP000199394"/>
    </source>
</evidence>
<dbReference type="InterPro" id="IPR005000">
    <property type="entry name" value="Aldolase/citrate-lyase_domain"/>
</dbReference>
<dbReference type="GO" id="GO:0006508">
    <property type="term" value="P:proteolysis"/>
    <property type="evidence" value="ECO:0007669"/>
    <property type="project" value="InterPro"/>
</dbReference>
<dbReference type="SUPFAM" id="SSF51621">
    <property type="entry name" value="Phosphoenolpyruvate/pyruvate domain"/>
    <property type="match status" value="1"/>
</dbReference>
<dbReference type="InterPro" id="IPR040442">
    <property type="entry name" value="Pyrv_kinase-like_dom_sf"/>
</dbReference>
<evidence type="ECO:0000313" key="5">
    <source>
        <dbReference type="EMBL" id="SEA38241.1"/>
    </source>
</evidence>
<evidence type="ECO:0000256" key="1">
    <source>
        <dbReference type="ARBA" id="ARBA00005568"/>
    </source>
</evidence>
<dbReference type="GO" id="GO:0004190">
    <property type="term" value="F:aspartic-type endopeptidase activity"/>
    <property type="evidence" value="ECO:0007669"/>
    <property type="project" value="InterPro"/>
</dbReference>
<accession>A0A1H4AQY2</accession>
<proteinExistence type="inferred from homology"/>
<dbReference type="Proteomes" id="UP000199394">
    <property type="component" value="Unassembled WGS sequence"/>
</dbReference>
<dbReference type="PANTHER" id="PTHR30502">
    <property type="entry name" value="2-KETO-3-DEOXY-L-RHAMNONATE ALDOLASE"/>
    <property type="match status" value="1"/>
</dbReference>
<dbReference type="EMBL" id="FNRK01000009">
    <property type="protein sequence ID" value="SEA38241.1"/>
    <property type="molecule type" value="Genomic_DNA"/>
</dbReference>
<sequence length="260" mass="28101">MKMINTNSAKKKLKEGKKLSGAWAQAGSNITAEILADSGFDVVMVDMEHGPGDIPTLISQLQGMQGSDAVPFCRAPWNDFVQIKRILDAGVYGLLVPYINTKEEAIQAVAATKYPTEGIRGVAGSPRAPHYGNNAGDYMKKANDEIFVMVAIETPEAVAHLDDILSVEGLDGIFIGPMDLATSMGHFINPGAPEVQAAIKTVEDKVFKSDKILATVAGSWEDAQKKYEKGYSLLMLMSDTVTLGQTARKTVENFKKIYGE</sequence>
<feature type="domain" description="Peptidase A2" evidence="4">
    <location>
        <begin position="32"/>
        <end position="66"/>
    </location>
</feature>
<evidence type="ECO:0000259" key="4">
    <source>
        <dbReference type="PROSITE" id="PS50175"/>
    </source>
</evidence>
<protein>
    <submittedName>
        <fullName evidence="5">2-dehydro-3-deoxyglucarate aldolase</fullName>
    </submittedName>
</protein>
<dbReference type="Pfam" id="PF03328">
    <property type="entry name" value="HpcH_HpaI"/>
    <property type="match status" value="1"/>
</dbReference>
<reference evidence="5 6" key="1">
    <citation type="submission" date="2016-10" db="EMBL/GenBank/DDBJ databases">
        <authorList>
            <person name="de Groot N.N."/>
        </authorList>
    </citation>
    <scope>NUCLEOTIDE SEQUENCE [LARGE SCALE GENOMIC DNA]</scope>
    <source>
        <strain evidence="5 6">SR12</strain>
    </source>
</reference>
<dbReference type="PROSITE" id="PS50175">
    <property type="entry name" value="ASP_PROT_RETROV"/>
    <property type="match status" value="1"/>
</dbReference>
<keyword evidence="3" id="KW-0456">Lyase</keyword>
<dbReference type="InterPro" id="IPR050251">
    <property type="entry name" value="HpcH-HpaI_aldolase"/>
</dbReference>
<dbReference type="RefSeq" id="WP_090306605.1">
    <property type="nucleotide sequence ID" value="NZ_FNRK01000009.1"/>
</dbReference>
<dbReference type="STRING" id="81409.SAMN04515656_1093"/>
<dbReference type="AlphaFoldDB" id="A0A1H4AQY2"/>
<evidence type="ECO:0000256" key="2">
    <source>
        <dbReference type="ARBA" id="ARBA00022723"/>
    </source>
</evidence>
<dbReference type="GO" id="GO:0005737">
    <property type="term" value="C:cytoplasm"/>
    <property type="evidence" value="ECO:0007669"/>
    <property type="project" value="TreeGrafter"/>
</dbReference>
<dbReference type="GO" id="GO:0046872">
    <property type="term" value="F:metal ion binding"/>
    <property type="evidence" value="ECO:0007669"/>
    <property type="project" value="UniProtKB-KW"/>
</dbReference>
<dbReference type="GO" id="GO:0016832">
    <property type="term" value="F:aldehyde-lyase activity"/>
    <property type="evidence" value="ECO:0007669"/>
    <property type="project" value="TreeGrafter"/>
</dbReference>
<keyword evidence="6" id="KW-1185">Reference proteome</keyword>
<dbReference type="InterPro" id="IPR001995">
    <property type="entry name" value="Peptidase_A2_cat"/>
</dbReference>
<dbReference type="Gene3D" id="3.20.20.60">
    <property type="entry name" value="Phosphoenolpyruvate-binding domains"/>
    <property type="match status" value="1"/>
</dbReference>